<dbReference type="Pfam" id="PF00140">
    <property type="entry name" value="Sigma70_r1_2"/>
    <property type="match status" value="1"/>
</dbReference>
<dbReference type="InterPro" id="IPR009042">
    <property type="entry name" value="RNA_pol_sigma70_r1_2"/>
</dbReference>
<protein>
    <submittedName>
        <fullName evidence="6">Sigma-70 family RNA polymerase sigma factor</fullName>
    </submittedName>
</protein>
<accession>A0ABX9KGA6</accession>
<dbReference type="InterPro" id="IPR007630">
    <property type="entry name" value="RNA_pol_sigma70_r4"/>
</dbReference>
<organism evidence="6 7">
    <name type="scientific">Psychrilyobacter piezotolerans</name>
    <dbReference type="NCBI Taxonomy" id="2293438"/>
    <lineage>
        <taxon>Bacteria</taxon>
        <taxon>Fusobacteriati</taxon>
        <taxon>Fusobacteriota</taxon>
        <taxon>Fusobacteriia</taxon>
        <taxon>Fusobacteriales</taxon>
        <taxon>Fusobacteriaceae</taxon>
        <taxon>Psychrilyobacter</taxon>
    </lineage>
</organism>
<proteinExistence type="predicted"/>
<evidence type="ECO:0000256" key="3">
    <source>
        <dbReference type="ARBA" id="ARBA00023125"/>
    </source>
</evidence>
<dbReference type="Pfam" id="PF04545">
    <property type="entry name" value="Sigma70_r4"/>
    <property type="match status" value="1"/>
</dbReference>
<dbReference type="InterPro" id="IPR007624">
    <property type="entry name" value="RNA_pol_sigma70_r3"/>
</dbReference>
<keyword evidence="2" id="KW-0731">Sigma factor</keyword>
<dbReference type="NCBIfam" id="TIGR02937">
    <property type="entry name" value="sigma70-ECF"/>
    <property type="match status" value="1"/>
</dbReference>
<dbReference type="RefSeq" id="WP_114642574.1">
    <property type="nucleotide sequence ID" value="NZ_JAACIO010000016.1"/>
</dbReference>
<sequence length="264" mass="30709">MNISNYLKEIGHYPLLSREEEIEISKHILEGDTDAQDRLITANLRLVVSIAKKYTKLGVPIQDLIQEGNIGLMKAVEKFDYTMGKKFSTYATFWIKQSILRYISSNKGVIRYPVYIYDNLAKIKKYMAKYKSKYGCEPTLEEIAVQTELKVKDIKRYLKLNDVTFNSLDDSYGETGDLHSMIADKNGHIEENLILESDKEKLLKTLDILGAKEREIIIHRFGLLDNEILTLDILGKKMNLTRERIRQLQIRALNKLKIYLQYHN</sequence>
<keyword evidence="1" id="KW-0805">Transcription regulation</keyword>
<dbReference type="InterPro" id="IPR036388">
    <property type="entry name" value="WH-like_DNA-bd_sf"/>
</dbReference>
<dbReference type="SUPFAM" id="SSF88946">
    <property type="entry name" value="Sigma2 domain of RNA polymerase sigma factors"/>
    <property type="match status" value="1"/>
</dbReference>
<dbReference type="InterPro" id="IPR050239">
    <property type="entry name" value="Sigma-70_RNA_pol_init_factors"/>
</dbReference>
<dbReference type="SUPFAM" id="SSF88659">
    <property type="entry name" value="Sigma3 and sigma4 domains of RNA polymerase sigma factors"/>
    <property type="match status" value="2"/>
</dbReference>
<gene>
    <name evidence="6" type="ORF">DYH56_09205</name>
</gene>
<dbReference type="Pfam" id="PF04539">
    <property type="entry name" value="Sigma70_r3"/>
    <property type="match status" value="1"/>
</dbReference>
<dbReference type="InterPro" id="IPR014284">
    <property type="entry name" value="RNA_pol_sigma-70_dom"/>
</dbReference>
<evidence type="ECO:0000256" key="2">
    <source>
        <dbReference type="ARBA" id="ARBA00023082"/>
    </source>
</evidence>
<dbReference type="InterPro" id="IPR013325">
    <property type="entry name" value="RNA_pol_sigma_r2"/>
</dbReference>
<dbReference type="PRINTS" id="PR00046">
    <property type="entry name" value="SIGMA70FCT"/>
</dbReference>
<dbReference type="PIRSF" id="PIRSF000770">
    <property type="entry name" value="RNA_pol_sigma-SigE/K"/>
    <property type="match status" value="1"/>
</dbReference>
<evidence type="ECO:0000259" key="5">
    <source>
        <dbReference type="PROSITE" id="PS00715"/>
    </source>
</evidence>
<dbReference type="Gene3D" id="1.10.10.10">
    <property type="entry name" value="Winged helix-like DNA-binding domain superfamily/Winged helix DNA-binding domain"/>
    <property type="match status" value="2"/>
</dbReference>
<dbReference type="PANTHER" id="PTHR30603:SF47">
    <property type="entry name" value="RNA POLYMERASE SIGMA FACTOR SIGD, CHLOROPLASTIC"/>
    <property type="match status" value="1"/>
</dbReference>
<dbReference type="InterPro" id="IPR000943">
    <property type="entry name" value="RNA_pol_sigma70"/>
</dbReference>
<dbReference type="Gene3D" id="1.10.601.10">
    <property type="entry name" value="RNA Polymerase Primary Sigma Factor"/>
    <property type="match status" value="2"/>
</dbReference>
<dbReference type="PANTHER" id="PTHR30603">
    <property type="entry name" value="RNA POLYMERASE SIGMA FACTOR RPO"/>
    <property type="match status" value="1"/>
</dbReference>
<comment type="caution">
    <text evidence="6">The sequence shown here is derived from an EMBL/GenBank/DDBJ whole genome shotgun (WGS) entry which is preliminary data.</text>
</comment>
<dbReference type="InterPro" id="IPR007627">
    <property type="entry name" value="RNA_pol_sigma70_r2"/>
</dbReference>
<dbReference type="InterPro" id="IPR013324">
    <property type="entry name" value="RNA_pol_sigma_r3/r4-like"/>
</dbReference>
<dbReference type="EMBL" id="QUAJ01000015">
    <property type="protein sequence ID" value="REI40835.1"/>
    <property type="molecule type" value="Genomic_DNA"/>
</dbReference>
<feature type="domain" description="RNA polymerase sigma-70" evidence="5">
    <location>
        <begin position="63"/>
        <end position="76"/>
    </location>
</feature>
<dbReference type="PROSITE" id="PS00715">
    <property type="entry name" value="SIGMA70_1"/>
    <property type="match status" value="1"/>
</dbReference>
<reference evidence="6 7" key="1">
    <citation type="submission" date="2018-08" db="EMBL/GenBank/DDBJ databases">
        <title>Draft genome sequence of Psychrilyobacter sp. strain SD5 isolated from Black Sea water.</title>
        <authorList>
            <person name="Yadav S."/>
            <person name="Villanueva L."/>
            <person name="Damste J.S.S."/>
        </authorList>
    </citation>
    <scope>NUCLEOTIDE SEQUENCE [LARGE SCALE GENOMIC DNA]</scope>
    <source>
        <strain evidence="6 7">SD5</strain>
    </source>
</reference>
<name>A0ABX9KGA6_9FUSO</name>
<evidence type="ECO:0000256" key="1">
    <source>
        <dbReference type="ARBA" id="ARBA00023015"/>
    </source>
</evidence>
<keyword evidence="7" id="KW-1185">Reference proteome</keyword>
<evidence type="ECO:0000256" key="4">
    <source>
        <dbReference type="ARBA" id="ARBA00023163"/>
    </source>
</evidence>
<keyword evidence="3" id="KW-0238">DNA-binding</keyword>
<evidence type="ECO:0000313" key="7">
    <source>
        <dbReference type="Proteomes" id="UP000263486"/>
    </source>
</evidence>
<keyword evidence="4" id="KW-0804">Transcription</keyword>
<dbReference type="CDD" id="cd06171">
    <property type="entry name" value="Sigma70_r4"/>
    <property type="match status" value="1"/>
</dbReference>
<evidence type="ECO:0000313" key="6">
    <source>
        <dbReference type="EMBL" id="REI40835.1"/>
    </source>
</evidence>
<dbReference type="Proteomes" id="UP000263486">
    <property type="component" value="Unassembled WGS sequence"/>
</dbReference>
<dbReference type="Pfam" id="PF04542">
    <property type="entry name" value="Sigma70_r2"/>
    <property type="match status" value="1"/>
</dbReference>